<dbReference type="Pfam" id="PF13167">
    <property type="entry name" value="GTP-bdg_N"/>
    <property type="match status" value="1"/>
</dbReference>
<dbReference type="FunFam" id="3.40.50.300:FF:000886">
    <property type="entry name" value="Putative GTP-binding protein 6"/>
    <property type="match status" value="1"/>
</dbReference>
<comment type="caution">
    <text evidence="8">The sequence shown here is derived from an EMBL/GenBank/DDBJ whole genome shotgun (WGS) entry which is preliminary data.</text>
</comment>
<feature type="binding site" evidence="5">
    <location>
        <begin position="225"/>
        <end position="229"/>
    </location>
    <ligand>
        <name>GTP</name>
        <dbReference type="ChEBI" id="CHEBI:37565"/>
    </ligand>
</feature>
<dbReference type="InterPro" id="IPR042108">
    <property type="entry name" value="GTPase_HflX_N_sf"/>
</dbReference>
<dbReference type="InterPro" id="IPR006073">
    <property type="entry name" value="GTP-bd"/>
</dbReference>
<evidence type="ECO:0000256" key="4">
    <source>
        <dbReference type="ARBA" id="ARBA00023134"/>
    </source>
</evidence>
<dbReference type="Gene3D" id="3.40.50.11060">
    <property type="entry name" value="GTPase HflX, N-terminal domain"/>
    <property type="match status" value="1"/>
</dbReference>
<evidence type="ECO:0000256" key="1">
    <source>
        <dbReference type="ARBA" id="ARBA00022723"/>
    </source>
</evidence>
<feature type="binding site" evidence="5">
    <location>
        <begin position="247"/>
        <end position="250"/>
    </location>
    <ligand>
        <name>GTP</name>
        <dbReference type="ChEBI" id="CHEBI:37565"/>
    </ligand>
</feature>
<dbReference type="PANTHER" id="PTHR10229">
    <property type="entry name" value="GTP-BINDING PROTEIN HFLX"/>
    <property type="match status" value="1"/>
</dbReference>
<organism evidence="8 9">
    <name type="scientific">Batillaria attramentaria</name>
    <dbReference type="NCBI Taxonomy" id="370345"/>
    <lineage>
        <taxon>Eukaryota</taxon>
        <taxon>Metazoa</taxon>
        <taxon>Spiralia</taxon>
        <taxon>Lophotrochozoa</taxon>
        <taxon>Mollusca</taxon>
        <taxon>Gastropoda</taxon>
        <taxon>Caenogastropoda</taxon>
        <taxon>Sorbeoconcha</taxon>
        <taxon>Cerithioidea</taxon>
        <taxon>Batillariidae</taxon>
        <taxon>Batillaria</taxon>
    </lineage>
</organism>
<feature type="binding site" evidence="6">
    <location>
        <position position="206"/>
    </location>
    <ligand>
        <name>Mg(2+)</name>
        <dbReference type="ChEBI" id="CHEBI:18420"/>
    </ligand>
</feature>
<dbReference type="NCBIfam" id="TIGR03156">
    <property type="entry name" value="GTP_HflX"/>
    <property type="match status" value="1"/>
</dbReference>
<evidence type="ECO:0000259" key="7">
    <source>
        <dbReference type="PROSITE" id="PS51705"/>
    </source>
</evidence>
<reference evidence="8 9" key="1">
    <citation type="journal article" date="2023" name="Sci. Data">
        <title>Genome assembly of the Korean intertidal mud-creeper Batillaria attramentaria.</title>
        <authorList>
            <person name="Patra A.K."/>
            <person name="Ho P.T."/>
            <person name="Jun S."/>
            <person name="Lee S.J."/>
            <person name="Kim Y."/>
            <person name="Won Y.J."/>
        </authorList>
    </citation>
    <scope>NUCLEOTIDE SEQUENCE [LARGE SCALE GENOMIC DNA]</scope>
    <source>
        <strain evidence="8">Wonlab-2016</strain>
    </source>
</reference>
<dbReference type="CDD" id="cd01878">
    <property type="entry name" value="HflX"/>
    <property type="match status" value="1"/>
</dbReference>
<name>A0ABD0JR83_9CAEN</name>
<feature type="binding site" evidence="5">
    <location>
        <begin position="315"/>
        <end position="318"/>
    </location>
    <ligand>
        <name>GTP</name>
        <dbReference type="ChEBI" id="CHEBI:37565"/>
    </ligand>
</feature>
<keyword evidence="4 5" id="KW-0342">GTP-binding</keyword>
<dbReference type="InterPro" id="IPR032305">
    <property type="entry name" value="GTP-bd_M"/>
</dbReference>
<evidence type="ECO:0000313" key="9">
    <source>
        <dbReference type="Proteomes" id="UP001519460"/>
    </source>
</evidence>
<keyword evidence="9" id="KW-1185">Reference proteome</keyword>
<dbReference type="InterPro" id="IPR016496">
    <property type="entry name" value="GTPase_HflX"/>
</dbReference>
<evidence type="ECO:0000256" key="6">
    <source>
        <dbReference type="PIRSR" id="PIRSR006809-2"/>
    </source>
</evidence>
<comment type="cofactor">
    <cofactor evidence="6">
        <name>Mg(2+)</name>
        <dbReference type="ChEBI" id="CHEBI:18420"/>
    </cofactor>
</comment>
<dbReference type="GO" id="GO:0046872">
    <property type="term" value="F:metal ion binding"/>
    <property type="evidence" value="ECO:0007669"/>
    <property type="project" value="UniProtKB-KW"/>
</dbReference>
<accession>A0ABD0JR83</accession>
<keyword evidence="1 6" id="KW-0479">Metal-binding</keyword>
<dbReference type="InterPro" id="IPR027417">
    <property type="entry name" value="P-loop_NTPase"/>
</dbReference>
<protein>
    <recommendedName>
        <fullName evidence="7">Hflx-type G domain-containing protein</fullName>
    </recommendedName>
</protein>
<keyword evidence="3 6" id="KW-0460">Magnesium</keyword>
<feature type="non-terminal residue" evidence="8">
    <location>
        <position position="1"/>
    </location>
</feature>
<dbReference type="PANTHER" id="PTHR10229:SF0">
    <property type="entry name" value="GTP-BINDING PROTEIN 6-RELATED"/>
    <property type="match status" value="1"/>
</dbReference>
<evidence type="ECO:0000313" key="8">
    <source>
        <dbReference type="EMBL" id="KAK7477175.1"/>
    </source>
</evidence>
<keyword evidence="2 5" id="KW-0547">Nucleotide-binding</keyword>
<evidence type="ECO:0000256" key="5">
    <source>
        <dbReference type="PIRSR" id="PIRSR006809-1"/>
    </source>
</evidence>
<dbReference type="Gene3D" id="3.40.50.300">
    <property type="entry name" value="P-loop containing nucleotide triphosphate hydrolases"/>
    <property type="match status" value="1"/>
</dbReference>
<dbReference type="EMBL" id="JACVVK020000356">
    <property type="protein sequence ID" value="KAK7477175.1"/>
    <property type="molecule type" value="Genomic_DNA"/>
</dbReference>
<sequence>IKWGPRKPSYTTPELKLAETCALVSTLPRWKVVHQQIVPVKQPGSQHLFGSGTFARLKREIAEKHDVSAVVLGVDLLSGTQLSELQRAWKVPVFDRYTIVLQIFKDHARTKEAKLQVALAEIPYIRSRLSQLHEGSYDQQVGGAEVVGGTGETYMNRRKFLLQEHEAKLRKALQQVRKQRGMLRQNRQRSDIPTIAVVGYTNSGKTTLIKALTEDVDLQPKDQLFATLDVTAHSGKLPNHMTVIYMDTVGFISDIPVALLDAFAATLEDAMLSDLVVHVRDISHPDTRAQKQNVEQTLRGMLSPEQMSAMIEVCNKADRQQEGSDVDIPPGAIMTSAVTGQGMAELGSAIQQAVIQASGYLEKRFRIPMQGPMLAWLYKEATVRCADVSDDDSEHLLVDVVISKAAYERFKATFGSKHKAKSHRKANDR</sequence>
<dbReference type="Pfam" id="PF16360">
    <property type="entry name" value="GTP-bdg_M"/>
    <property type="match status" value="1"/>
</dbReference>
<dbReference type="PROSITE" id="PS51705">
    <property type="entry name" value="G_HFLX"/>
    <property type="match status" value="1"/>
</dbReference>
<feature type="binding site" evidence="5">
    <location>
        <begin position="199"/>
        <end position="206"/>
    </location>
    <ligand>
        <name>GTP</name>
        <dbReference type="ChEBI" id="CHEBI:37565"/>
    </ligand>
</feature>
<dbReference type="Proteomes" id="UP001519460">
    <property type="component" value="Unassembled WGS sequence"/>
</dbReference>
<proteinExistence type="predicted"/>
<dbReference type="GO" id="GO:0005525">
    <property type="term" value="F:GTP binding"/>
    <property type="evidence" value="ECO:0007669"/>
    <property type="project" value="UniProtKB-KW"/>
</dbReference>
<dbReference type="SUPFAM" id="SSF52540">
    <property type="entry name" value="P-loop containing nucleoside triphosphate hydrolases"/>
    <property type="match status" value="1"/>
</dbReference>
<gene>
    <name evidence="8" type="ORF">BaRGS_00031560</name>
</gene>
<feature type="domain" description="Hflx-type G" evidence="7">
    <location>
        <begin position="193"/>
        <end position="358"/>
    </location>
</feature>
<dbReference type="AlphaFoldDB" id="A0ABD0JR83"/>
<dbReference type="InterPro" id="IPR025121">
    <property type="entry name" value="GTPase_HflX_N"/>
</dbReference>
<feature type="binding site" evidence="6">
    <location>
        <position position="227"/>
    </location>
    <ligand>
        <name>Mg(2+)</name>
        <dbReference type="ChEBI" id="CHEBI:18420"/>
    </ligand>
</feature>
<evidence type="ECO:0000256" key="2">
    <source>
        <dbReference type="ARBA" id="ARBA00022741"/>
    </source>
</evidence>
<dbReference type="InterPro" id="IPR030394">
    <property type="entry name" value="G_HFLX_dom"/>
</dbReference>
<dbReference type="Pfam" id="PF01926">
    <property type="entry name" value="MMR_HSR1"/>
    <property type="match status" value="1"/>
</dbReference>
<dbReference type="PIRSF" id="PIRSF006809">
    <property type="entry name" value="GTP-binding_hflX_prd"/>
    <property type="match status" value="1"/>
</dbReference>
<evidence type="ECO:0000256" key="3">
    <source>
        <dbReference type="ARBA" id="ARBA00022842"/>
    </source>
</evidence>